<dbReference type="UniPathway" id="UPA00354"/>
<keyword evidence="6 10" id="KW-0408">Iron</keyword>
<comment type="catalytic activity">
    <reaction evidence="1 10">
        <text>[eIF5A protein]-deoxyhypusine + AH2 + O2 = [eIF5A protein]-hypusine + A + H2O</text>
        <dbReference type="Rhea" id="RHEA:14101"/>
        <dbReference type="Rhea" id="RHEA-COMP:10144"/>
        <dbReference type="Rhea" id="RHEA-COMP:12592"/>
        <dbReference type="ChEBI" id="CHEBI:13193"/>
        <dbReference type="ChEBI" id="CHEBI:15377"/>
        <dbReference type="ChEBI" id="CHEBI:15379"/>
        <dbReference type="ChEBI" id="CHEBI:17499"/>
        <dbReference type="ChEBI" id="CHEBI:82657"/>
        <dbReference type="ChEBI" id="CHEBI:91175"/>
        <dbReference type="EC" id="1.14.99.29"/>
    </reaction>
</comment>
<dbReference type="FunFam" id="1.25.10.10:FF:000099">
    <property type="entry name" value="Deoxyhypusine hydroxylase"/>
    <property type="match status" value="2"/>
</dbReference>
<evidence type="ECO:0000256" key="4">
    <source>
        <dbReference type="ARBA" id="ARBA00022737"/>
    </source>
</evidence>
<dbReference type="EMBL" id="GGFM01004445">
    <property type="protein sequence ID" value="MBW25196.1"/>
    <property type="molecule type" value="Transcribed_RNA"/>
</dbReference>
<dbReference type="GO" id="GO:0046872">
    <property type="term" value="F:metal ion binding"/>
    <property type="evidence" value="ECO:0007669"/>
    <property type="project" value="UniProtKB-KW"/>
</dbReference>
<evidence type="ECO:0000256" key="5">
    <source>
        <dbReference type="ARBA" id="ARBA00023002"/>
    </source>
</evidence>
<evidence type="ECO:0000256" key="11">
    <source>
        <dbReference type="PROSITE-ProRule" id="PRU00103"/>
    </source>
</evidence>
<sequence length="309" mass="34585">MVQIEDSKVASIGEVLNNRERPLKERFRALFTLRNIGGEKALESITRCFTDDSALLKHELAYCLGQMQDVRAIPALTKVLADTEQEPMVRHEAAEALGAIGDGSVEEILLQYSKDPVIEVAETCEIALERVRWLKQKAANEKTDSKDGNPYASVDPTPAADGRSVEELQRILMDESDTLFNRYRAMFALRNLQSKEATLALATGLKGKSALFRHEVAFVLGQLQEECSIPFLVENLRDPAENEMVRHECAEALGAIATDECTQVLNEYLKDEKRVVKESCEVALDMCEYENSPEFQYADGLVKLTTNDH</sequence>
<dbReference type="InterPro" id="IPR016024">
    <property type="entry name" value="ARM-type_fold"/>
</dbReference>
<dbReference type="HAMAP" id="MF_03101">
    <property type="entry name" value="Deoxyhypusine_hydroxylase"/>
    <property type="match status" value="1"/>
</dbReference>
<dbReference type="SUPFAM" id="SSF48371">
    <property type="entry name" value="ARM repeat"/>
    <property type="match status" value="1"/>
</dbReference>
<reference evidence="13" key="1">
    <citation type="submission" date="2018-01" db="EMBL/GenBank/DDBJ databases">
        <title>An insight into the sialome of Amazonian anophelines.</title>
        <authorList>
            <person name="Ribeiro J.M."/>
            <person name="Scarpassa V."/>
            <person name="Calvo E."/>
        </authorList>
    </citation>
    <scope>NUCLEOTIDE SEQUENCE</scope>
    <source>
        <tissue evidence="13">Salivary glands</tissue>
    </source>
</reference>
<keyword evidence="5 10" id="KW-0560">Oxidoreductase</keyword>
<dbReference type="SMART" id="SM00567">
    <property type="entry name" value="EZ_HEAT"/>
    <property type="match status" value="6"/>
</dbReference>
<dbReference type="InterPro" id="IPR027517">
    <property type="entry name" value="Deoxyhypusine_hydroxylase"/>
</dbReference>
<dbReference type="EC" id="1.14.99.29" evidence="10"/>
<comment type="similarity">
    <text evidence="10">Belongs to the deoxyhypusine hydroxylase family.</text>
</comment>
<dbReference type="PANTHER" id="PTHR12697">
    <property type="entry name" value="PBS LYASE HEAT-LIKE PROTEIN"/>
    <property type="match status" value="1"/>
</dbReference>
<organism evidence="13">
    <name type="scientific">Anopheles braziliensis</name>
    <dbReference type="NCBI Taxonomy" id="58242"/>
    <lineage>
        <taxon>Eukaryota</taxon>
        <taxon>Metazoa</taxon>
        <taxon>Ecdysozoa</taxon>
        <taxon>Arthropoda</taxon>
        <taxon>Hexapoda</taxon>
        <taxon>Insecta</taxon>
        <taxon>Pterygota</taxon>
        <taxon>Neoptera</taxon>
        <taxon>Endopterygota</taxon>
        <taxon>Diptera</taxon>
        <taxon>Nematocera</taxon>
        <taxon>Culicoidea</taxon>
        <taxon>Culicidae</taxon>
        <taxon>Anophelinae</taxon>
        <taxon>Anopheles</taxon>
    </lineage>
</organism>
<feature type="binding site" evidence="10">
    <location>
        <position position="92"/>
    </location>
    <ligand>
        <name>Fe cation</name>
        <dbReference type="ChEBI" id="CHEBI:24875"/>
        <label>1</label>
    </ligand>
</feature>
<accession>A0A2M3Z9I3</accession>
<proteinExistence type="inferred from homology"/>
<dbReference type="InterPro" id="IPR011989">
    <property type="entry name" value="ARM-like"/>
</dbReference>
<evidence type="ECO:0000256" key="8">
    <source>
        <dbReference type="ARBA" id="ARBA00023256"/>
    </source>
</evidence>
<dbReference type="InterPro" id="IPR021133">
    <property type="entry name" value="HEAT_type_2"/>
</dbReference>
<feature type="binding site" evidence="10">
    <location>
        <position position="248"/>
    </location>
    <ligand>
        <name>Fe cation</name>
        <dbReference type="ChEBI" id="CHEBI:24875"/>
        <label>2</label>
    </ligand>
</feature>
<keyword evidence="3 10" id="KW-0479">Metal-binding</keyword>
<dbReference type="InterPro" id="IPR004155">
    <property type="entry name" value="PBS_lyase_HEAT"/>
</dbReference>
<feature type="binding site" evidence="10">
    <location>
        <position position="247"/>
    </location>
    <ligand>
        <name>Fe cation</name>
        <dbReference type="ChEBI" id="CHEBI:24875"/>
        <label>2</label>
    </ligand>
</feature>
<feature type="binding site" evidence="10">
    <location>
        <position position="91"/>
    </location>
    <ligand>
        <name>Fe cation</name>
        <dbReference type="ChEBI" id="CHEBI:24875"/>
        <label>1</label>
    </ligand>
</feature>
<name>A0A2M3Z9I3_9DIPT</name>
<dbReference type="Pfam" id="PF13646">
    <property type="entry name" value="HEAT_2"/>
    <property type="match status" value="2"/>
</dbReference>
<comment type="pathway">
    <text evidence="2 10">Protein modification; eIF5A hypusination.</text>
</comment>
<feature type="repeat" description="HEAT" evidence="11">
    <location>
        <begin position="72"/>
        <end position="112"/>
    </location>
</feature>
<dbReference type="PANTHER" id="PTHR12697:SF5">
    <property type="entry name" value="DEOXYHYPUSINE HYDROXYLASE"/>
    <property type="match status" value="1"/>
</dbReference>
<evidence type="ECO:0000256" key="6">
    <source>
        <dbReference type="ARBA" id="ARBA00023004"/>
    </source>
</evidence>
<dbReference type="GO" id="GO:0019135">
    <property type="term" value="F:deoxyhypusine monooxygenase activity"/>
    <property type="evidence" value="ECO:0007669"/>
    <property type="project" value="UniProtKB-UniRule"/>
</dbReference>
<evidence type="ECO:0000256" key="2">
    <source>
        <dbReference type="ARBA" id="ARBA00005041"/>
    </source>
</evidence>
<keyword evidence="8 10" id="KW-0386">Hypusine biosynthesis</keyword>
<evidence type="ECO:0000256" key="1">
    <source>
        <dbReference type="ARBA" id="ARBA00000068"/>
    </source>
</evidence>
<evidence type="ECO:0000313" key="13">
    <source>
        <dbReference type="EMBL" id="MBW25196.1"/>
    </source>
</evidence>
<dbReference type="PROSITE" id="PS50077">
    <property type="entry name" value="HEAT_REPEAT"/>
    <property type="match status" value="1"/>
</dbReference>
<comment type="cofactor">
    <cofactor evidence="10">
        <name>Fe(2+)</name>
        <dbReference type="ChEBI" id="CHEBI:29033"/>
    </cofactor>
    <text evidence="10">Binds 2 Fe(2+) ions per subunit.</text>
</comment>
<protein>
    <recommendedName>
        <fullName evidence="10">Deoxyhypusine hydroxylase</fullName>
        <shortName evidence="10">DOHH</shortName>
        <ecNumber evidence="10">1.14.99.29</ecNumber>
    </recommendedName>
    <alternativeName>
        <fullName evidence="10">Deoxyhypusine dioxygenase</fullName>
    </alternativeName>
    <alternativeName>
        <fullName evidence="10">Deoxyhypusine monooxygenase</fullName>
    </alternativeName>
</protein>
<feature type="region of interest" description="Disordered" evidence="12">
    <location>
        <begin position="139"/>
        <end position="162"/>
    </location>
</feature>
<evidence type="ECO:0000256" key="12">
    <source>
        <dbReference type="SAM" id="MobiDB-lite"/>
    </source>
</evidence>
<comment type="function">
    <text evidence="10">Catalyzes the hydroxylation of the N(6)-(4-aminobutyl)-L-lysine intermediate to form hypusine, an essential post-translational modification only found in mature eIF-5A factor.</text>
</comment>
<comment type="function">
    <text evidence="9">Catalyzes the hydroxylation of the N(6)-(4-aminobutyl)-L-lysine intermediate produced by deoxyhypusine synthase/DHPS on a critical lysine of the eukaryotic translation initiation factor 5A/eIF-5A. This is the second step of the post-translational modification of that lysine into an unusual amino acid residue named hypusine. Hypusination is unique to mature eIF-5A factor and is essential for its function.</text>
</comment>
<evidence type="ECO:0000256" key="3">
    <source>
        <dbReference type="ARBA" id="ARBA00022723"/>
    </source>
</evidence>
<dbReference type="AlphaFoldDB" id="A0A2M3Z9I3"/>
<keyword evidence="7 10" id="KW-0503">Monooxygenase</keyword>
<feature type="binding site" evidence="10">
    <location>
        <position position="59"/>
    </location>
    <ligand>
        <name>Fe cation</name>
        <dbReference type="ChEBI" id="CHEBI:24875"/>
        <label>1</label>
    </ligand>
</feature>
<evidence type="ECO:0000256" key="9">
    <source>
        <dbReference type="ARBA" id="ARBA00045876"/>
    </source>
</evidence>
<evidence type="ECO:0000256" key="10">
    <source>
        <dbReference type="HAMAP-Rule" id="MF_03101"/>
    </source>
</evidence>
<feature type="binding site" evidence="10">
    <location>
        <position position="58"/>
    </location>
    <ligand>
        <name>Fe cation</name>
        <dbReference type="ChEBI" id="CHEBI:24875"/>
        <label>1</label>
    </ligand>
</feature>
<keyword evidence="4" id="KW-0677">Repeat</keyword>
<dbReference type="Gene3D" id="1.25.10.10">
    <property type="entry name" value="Leucine-rich Repeat Variant"/>
    <property type="match status" value="2"/>
</dbReference>
<feature type="binding site" evidence="10">
    <location>
        <position position="215"/>
    </location>
    <ligand>
        <name>Fe cation</name>
        <dbReference type="ChEBI" id="CHEBI:24875"/>
        <label>2</label>
    </ligand>
</feature>
<feature type="binding site" evidence="10">
    <location>
        <position position="214"/>
    </location>
    <ligand>
        <name>Fe cation</name>
        <dbReference type="ChEBI" id="CHEBI:24875"/>
        <label>2</label>
    </ligand>
</feature>
<evidence type="ECO:0000256" key="7">
    <source>
        <dbReference type="ARBA" id="ARBA00023033"/>
    </source>
</evidence>